<dbReference type="Gene3D" id="3.30.560.10">
    <property type="entry name" value="Glucose Oxidase, domain 3"/>
    <property type="match status" value="1"/>
</dbReference>
<feature type="active site" description="Proton donor" evidence="6">
    <location>
        <position position="561"/>
    </location>
</feature>
<evidence type="ECO:0000256" key="3">
    <source>
        <dbReference type="ARBA" id="ARBA00022630"/>
    </source>
</evidence>
<dbReference type="Gene3D" id="4.10.450.10">
    <property type="entry name" value="Glucose Oxidase, domain 2"/>
    <property type="match status" value="1"/>
</dbReference>
<dbReference type="Gene3D" id="3.50.50.60">
    <property type="entry name" value="FAD/NAD(P)-binding domain"/>
    <property type="match status" value="1"/>
</dbReference>
<name>A0AAW0CVW8_9AGAR</name>
<evidence type="ECO:0000256" key="4">
    <source>
        <dbReference type="ARBA" id="ARBA00022827"/>
    </source>
</evidence>
<keyword evidence="5" id="KW-0560">Oxidoreductase</keyword>
<evidence type="ECO:0000256" key="5">
    <source>
        <dbReference type="ARBA" id="ARBA00023002"/>
    </source>
</evidence>
<dbReference type="InterPro" id="IPR036188">
    <property type="entry name" value="FAD/NAD-bd_sf"/>
</dbReference>
<dbReference type="PROSITE" id="PS00624">
    <property type="entry name" value="GMC_OXRED_2"/>
    <property type="match status" value="1"/>
</dbReference>
<dbReference type="PANTHER" id="PTHR11552">
    <property type="entry name" value="GLUCOSE-METHANOL-CHOLINE GMC OXIDOREDUCTASE"/>
    <property type="match status" value="1"/>
</dbReference>
<proteinExistence type="inferred from homology"/>
<evidence type="ECO:0000313" key="12">
    <source>
        <dbReference type="Proteomes" id="UP001383192"/>
    </source>
</evidence>
<dbReference type="Pfam" id="PF00732">
    <property type="entry name" value="GMC_oxred_N"/>
    <property type="match status" value="1"/>
</dbReference>
<dbReference type="EMBL" id="JAYKXP010000029">
    <property type="protein sequence ID" value="KAK7043148.1"/>
    <property type="molecule type" value="Genomic_DNA"/>
</dbReference>
<dbReference type="Proteomes" id="UP001383192">
    <property type="component" value="Unassembled WGS sequence"/>
</dbReference>
<feature type="active site" description="Proton acceptor" evidence="6">
    <location>
        <position position="604"/>
    </location>
</feature>
<dbReference type="PANTHER" id="PTHR11552:SF218">
    <property type="entry name" value="GLUCOSE-METHANOL-CHOLINE OXIDOREDUCTASE N-TERMINAL DOMAIN-CONTAINING PROTEIN"/>
    <property type="match status" value="1"/>
</dbReference>
<dbReference type="InterPro" id="IPR007867">
    <property type="entry name" value="GMC_OxRtase_C"/>
</dbReference>
<keyword evidence="12" id="KW-1185">Reference proteome</keyword>
<protein>
    <recommendedName>
        <fullName evidence="10">Glucose-methanol-choline oxidoreductase N-terminal domain-containing protein</fullName>
    </recommendedName>
</protein>
<organism evidence="11 12">
    <name type="scientific">Paramarasmius palmivorus</name>
    <dbReference type="NCBI Taxonomy" id="297713"/>
    <lineage>
        <taxon>Eukaryota</taxon>
        <taxon>Fungi</taxon>
        <taxon>Dikarya</taxon>
        <taxon>Basidiomycota</taxon>
        <taxon>Agaricomycotina</taxon>
        <taxon>Agaricomycetes</taxon>
        <taxon>Agaricomycetidae</taxon>
        <taxon>Agaricales</taxon>
        <taxon>Marasmiineae</taxon>
        <taxon>Marasmiaceae</taxon>
        <taxon>Paramarasmius</taxon>
    </lineage>
</organism>
<evidence type="ECO:0000256" key="6">
    <source>
        <dbReference type="PIRSR" id="PIRSR000137-1"/>
    </source>
</evidence>
<evidence type="ECO:0000259" key="10">
    <source>
        <dbReference type="PROSITE" id="PS00624"/>
    </source>
</evidence>
<reference evidence="11 12" key="1">
    <citation type="submission" date="2024-01" db="EMBL/GenBank/DDBJ databases">
        <title>A draft genome for a cacao thread blight-causing isolate of Paramarasmius palmivorus.</title>
        <authorList>
            <person name="Baruah I.K."/>
            <person name="Bukari Y."/>
            <person name="Amoako-Attah I."/>
            <person name="Meinhardt L.W."/>
            <person name="Bailey B.A."/>
            <person name="Cohen S.P."/>
        </authorList>
    </citation>
    <scope>NUCLEOTIDE SEQUENCE [LARGE SCALE GENOMIC DNA]</scope>
    <source>
        <strain evidence="11 12">GH-12</strain>
    </source>
</reference>
<evidence type="ECO:0000256" key="2">
    <source>
        <dbReference type="ARBA" id="ARBA00010790"/>
    </source>
</evidence>
<keyword evidence="9" id="KW-0732">Signal</keyword>
<dbReference type="InterPro" id="IPR000172">
    <property type="entry name" value="GMC_OxRdtase_N"/>
</dbReference>
<evidence type="ECO:0000256" key="7">
    <source>
        <dbReference type="PIRSR" id="PIRSR000137-2"/>
    </source>
</evidence>
<evidence type="ECO:0000256" key="1">
    <source>
        <dbReference type="ARBA" id="ARBA00001974"/>
    </source>
</evidence>
<dbReference type="InterPro" id="IPR027424">
    <property type="entry name" value="Glucose_Oxidase_domain_2"/>
</dbReference>
<dbReference type="GO" id="GO:0050660">
    <property type="term" value="F:flavin adenine dinucleotide binding"/>
    <property type="evidence" value="ECO:0007669"/>
    <property type="project" value="InterPro"/>
</dbReference>
<feature type="chain" id="PRO_5043967852" description="Glucose-methanol-choline oxidoreductase N-terminal domain-containing protein" evidence="9">
    <location>
        <begin position="20"/>
        <end position="673"/>
    </location>
</feature>
<keyword evidence="3" id="KW-0285">Flavoprotein</keyword>
<comment type="caution">
    <text evidence="11">The sequence shown here is derived from an EMBL/GenBank/DDBJ whole genome shotgun (WGS) entry which is preliminary data.</text>
</comment>
<dbReference type="GO" id="GO:0016614">
    <property type="term" value="F:oxidoreductase activity, acting on CH-OH group of donors"/>
    <property type="evidence" value="ECO:0007669"/>
    <property type="project" value="InterPro"/>
</dbReference>
<evidence type="ECO:0000256" key="9">
    <source>
        <dbReference type="SAM" id="SignalP"/>
    </source>
</evidence>
<dbReference type="Pfam" id="PF05199">
    <property type="entry name" value="GMC_oxred_C"/>
    <property type="match status" value="1"/>
</dbReference>
<dbReference type="AlphaFoldDB" id="A0AAW0CVW8"/>
<feature type="binding site" evidence="7">
    <location>
        <position position="127"/>
    </location>
    <ligand>
        <name>FAD</name>
        <dbReference type="ChEBI" id="CHEBI:57692"/>
    </ligand>
</feature>
<keyword evidence="4 7" id="KW-0274">FAD</keyword>
<sequence>MWSVRLLSTVLSLHYAVLGTCNPLLIHPTKRFAYSNAGDQLSDSYDFVIIGGGQAGLTLASRLSEDQNTTVLVIEAGDTGEAVQNQINTPSSTYFNSLTKSEYDWAYITSAQQNLGGRSVSWPRGKVLGGSSAINGMYLVRPSQIEVDAWSAMMGDAEGASAWSWSEFDSAMKKSETFTPPNDDVKTLAKIEYNADSFGSNGPIHASYPGFTFDTIGDWNTALVNAGIPMNSDPASGKNWGGFVANSFINPTNWTRSYARSAYIDPLPPRPNLSILVKSIVTKIHFASSDDLTATAVEFAETRDGERHTVGVKKEVILAGGAVGSPQILMVSGVGPRDVLEAAGVQVVHELPGVGEHLQDHLSTTVIFSTNKDTARSLYASGAVNTPQFLSYVNSAIAYVNSSYLFGSDENAATLKSGAEQAYSDSLIPSNNAEVIAGGKAIYNVMTQKIFDSEVGQIELLINMMFQDSISIGVGLQHPLSQGRLYINSSSAFDYPVIDPNYLSNPIDKTILRQGIKTARLLSTISPLSNALQGETSPGSNVVTDEDIENWLAQQVGTEYHPSSSCAMLPKEQGGVVDAKLKVYGLNNVRVADASVFPFGFAAHLGGPTYGLAEQAANIIRAQYNGGTAPGSSNSGGSGSSNSGNQNNSNSAFKLTWSWLTIAISLFLGATMM</sequence>
<feature type="signal peptide" evidence="9">
    <location>
        <begin position="1"/>
        <end position="19"/>
    </location>
</feature>
<dbReference type="SUPFAM" id="SSF54373">
    <property type="entry name" value="FAD-linked reductases, C-terminal domain"/>
    <property type="match status" value="1"/>
</dbReference>
<gene>
    <name evidence="11" type="ORF">VNI00_008502</name>
</gene>
<comment type="cofactor">
    <cofactor evidence="1 7">
        <name>FAD</name>
        <dbReference type="ChEBI" id="CHEBI:57692"/>
    </cofactor>
</comment>
<feature type="domain" description="Glucose-methanol-choline oxidoreductase N-terminal" evidence="10">
    <location>
        <begin position="321"/>
        <end position="335"/>
    </location>
</feature>
<dbReference type="SUPFAM" id="SSF51905">
    <property type="entry name" value="FAD/NAD(P)-binding domain"/>
    <property type="match status" value="1"/>
</dbReference>
<dbReference type="PIRSF" id="PIRSF000137">
    <property type="entry name" value="Alcohol_oxidase"/>
    <property type="match status" value="1"/>
</dbReference>
<evidence type="ECO:0000313" key="11">
    <source>
        <dbReference type="EMBL" id="KAK7043148.1"/>
    </source>
</evidence>
<comment type="similarity">
    <text evidence="2">Belongs to the GMC oxidoreductase family.</text>
</comment>
<dbReference type="InterPro" id="IPR012132">
    <property type="entry name" value="GMC_OxRdtase"/>
</dbReference>
<feature type="region of interest" description="Disordered" evidence="8">
    <location>
        <begin position="628"/>
        <end position="647"/>
    </location>
</feature>
<accession>A0AAW0CVW8</accession>
<feature type="binding site" evidence="7">
    <location>
        <position position="281"/>
    </location>
    <ligand>
        <name>FAD</name>
        <dbReference type="ChEBI" id="CHEBI:57692"/>
    </ligand>
</feature>
<evidence type="ECO:0000256" key="8">
    <source>
        <dbReference type="SAM" id="MobiDB-lite"/>
    </source>
</evidence>